<evidence type="ECO:0000256" key="1">
    <source>
        <dbReference type="SAM" id="MobiDB-lite"/>
    </source>
</evidence>
<reference evidence="2 3" key="1">
    <citation type="journal article" date="2011" name="J. Bacteriol.">
        <title>Complete genome sequence of seawater bacterium Glaciecola nitratireducens FR1064T.</title>
        <authorList>
            <person name="Bian F."/>
            <person name="Qin Q.L."/>
            <person name="Xie B.B."/>
            <person name="Shu Y.L."/>
            <person name="Zhang X.Y."/>
            <person name="Yu Y."/>
            <person name="Chen B."/>
            <person name="Chen X.L."/>
            <person name="Zhou B.C."/>
            <person name="Zhang Y.Z."/>
        </authorList>
    </citation>
    <scope>NUCLEOTIDE SEQUENCE [LARGE SCALE GENOMIC DNA]</scope>
    <source>
        <strain evidence="3">JCM 12485 / KCTC 12276 / FR1064</strain>
    </source>
</reference>
<proteinExistence type="predicted"/>
<keyword evidence="3" id="KW-1185">Reference proteome</keyword>
<gene>
    <name evidence="2" type="ordered locus">GNIT_1262</name>
</gene>
<dbReference type="Proteomes" id="UP000009282">
    <property type="component" value="Chromosome"/>
</dbReference>
<accession>G4QKZ6</accession>
<dbReference type="KEGG" id="gni:GNIT_1262"/>
<evidence type="ECO:0000313" key="3">
    <source>
        <dbReference type="Proteomes" id="UP000009282"/>
    </source>
</evidence>
<dbReference type="RefSeq" id="WP_014108260.1">
    <property type="nucleotide sequence ID" value="NC_016041.1"/>
</dbReference>
<organism evidence="2 3">
    <name type="scientific">Glaciecola nitratireducens (strain JCM 12485 / KCTC 12276 / FR1064)</name>
    <dbReference type="NCBI Taxonomy" id="1085623"/>
    <lineage>
        <taxon>Bacteria</taxon>
        <taxon>Pseudomonadati</taxon>
        <taxon>Pseudomonadota</taxon>
        <taxon>Gammaproteobacteria</taxon>
        <taxon>Alteromonadales</taxon>
        <taxon>Alteromonadaceae</taxon>
        <taxon>Brumicola</taxon>
    </lineage>
</organism>
<dbReference type="InterPro" id="IPR007362">
    <property type="entry name" value="DUF429"/>
</dbReference>
<evidence type="ECO:0000313" key="2">
    <source>
        <dbReference type="EMBL" id="AEP29386.1"/>
    </source>
</evidence>
<dbReference type="AlphaFoldDB" id="G4QKZ6"/>
<evidence type="ECO:0008006" key="4">
    <source>
        <dbReference type="Google" id="ProtNLM"/>
    </source>
</evidence>
<protein>
    <recommendedName>
        <fullName evidence="4">DUF429 domain-containing protein</fullName>
    </recommendedName>
</protein>
<dbReference type="Pfam" id="PF04250">
    <property type="entry name" value="DUF429"/>
    <property type="match status" value="1"/>
</dbReference>
<feature type="compositionally biased region" description="Polar residues" evidence="1">
    <location>
        <begin position="269"/>
        <end position="281"/>
    </location>
</feature>
<dbReference type="HOGENOM" id="CLU_796352_0_0_6"/>
<feature type="region of interest" description="Disordered" evidence="1">
    <location>
        <begin position="269"/>
        <end position="289"/>
    </location>
</feature>
<dbReference type="EMBL" id="CP003060">
    <property type="protein sequence ID" value="AEP29386.1"/>
    <property type="molecule type" value="Genomic_DNA"/>
</dbReference>
<name>G4QKZ6_GLANF</name>
<sequence length="348" mass="38795">MKAYIGIDVSCAKKKRCPIAICIKENDRLVPLLLAQAKYQPPFGSGNAKTLFAENNTAYAAGIKSYIVDVCKQHNLTPARIAIDAPLLPKKNDQKRRIAERELDRQKISCYATPSQSEFERIIERGKTHLKEGGQVVHLPHSIQIFMLAGFAIYQALKNVAECIEVFPHATAKLLGTAGKHKTKDNQAHIQLHAMSKYAGWPRTEEEWGTVKDICSGDVHDKVDAYSAAWIASLDDEQHLVLGNPSSNDAIYLPRLETLNTFDIAPLNTGNTTPLEQQTGEPKSEPVNKSGMIAKKESVEHDKICPGCGQHNFKRWPWGWDAHAAFKCSGLKSENPELRKQEFKAKFL</sequence>
<dbReference type="OrthoDB" id="6335802at2"/>